<dbReference type="Proteomes" id="UP000006911">
    <property type="component" value="Unassembled WGS sequence"/>
</dbReference>
<accession>D5G707</accession>
<organism evidence="2 3">
    <name type="scientific">Tuber melanosporum (strain Mel28)</name>
    <name type="common">Perigord black truffle</name>
    <dbReference type="NCBI Taxonomy" id="656061"/>
    <lineage>
        <taxon>Eukaryota</taxon>
        <taxon>Fungi</taxon>
        <taxon>Dikarya</taxon>
        <taxon>Ascomycota</taxon>
        <taxon>Pezizomycotina</taxon>
        <taxon>Pezizomycetes</taxon>
        <taxon>Pezizales</taxon>
        <taxon>Tuberaceae</taxon>
        <taxon>Tuber</taxon>
    </lineage>
</organism>
<feature type="compositionally biased region" description="Low complexity" evidence="1">
    <location>
        <begin position="46"/>
        <end position="62"/>
    </location>
</feature>
<evidence type="ECO:0000256" key="1">
    <source>
        <dbReference type="SAM" id="MobiDB-lite"/>
    </source>
</evidence>
<evidence type="ECO:0000313" key="2">
    <source>
        <dbReference type="EMBL" id="CAZ80300.1"/>
    </source>
</evidence>
<protein>
    <submittedName>
        <fullName evidence="2">(Perigord truffle) hypothetical protein</fullName>
    </submittedName>
</protein>
<dbReference type="GeneID" id="9182491"/>
<name>D5G707_TUBMM</name>
<dbReference type="HOGENOM" id="CLU_1262334_0_0_1"/>
<keyword evidence="3" id="KW-1185">Reference proteome</keyword>
<feature type="compositionally biased region" description="Polar residues" evidence="1">
    <location>
        <begin position="197"/>
        <end position="219"/>
    </location>
</feature>
<dbReference type="AlphaFoldDB" id="D5G707"/>
<reference evidence="2 3" key="1">
    <citation type="journal article" date="2010" name="Nature">
        <title>Perigord black truffle genome uncovers evolutionary origins and mechanisms of symbiosis.</title>
        <authorList>
            <person name="Martin F."/>
            <person name="Kohler A."/>
            <person name="Murat C."/>
            <person name="Balestrini R."/>
            <person name="Coutinho P.M."/>
            <person name="Jaillon O."/>
            <person name="Montanini B."/>
            <person name="Morin E."/>
            <person name="Noel B."/>
            <person name="Percudani R."/>
            <person name="Porcel B."/>
            <person name="Rubini A."/>
            <person name="Amicucci A."/>
            <person name="Amselem J."/>
            <person name="Anthouard V."/>
            <person name="Arcioni S."/>
            <person name="Artiguenave F."/>
            <person name="Aury J.M."/>
            <person name="Ballario P."/>
            <person name="Bolchi A."/>
            <person name="Brenna A."/>
            <person name="Brun A."/>
            <person name="Buee M."/>
            <person name="Cantarel B."/>
            <person name="Chevalier G."/>
            <person name="Couloux A."/>
            <person name="Da Silva C."/>
            <person name="Denoeud F."/>
            <person name="Duplessis S."/>
            <person name="Ghignone S."/>
            <person name="Hilselberger B."/>
            <person name="Iotti M."/>
            <person name="Marcais B."/>
            <person name="Mello A."/>
            <person name="Miranda M."/>
            <person name="Pacioni G."/>
            <person name="Quesneville H."/>
            <person name="Riccioni C."/>
            <person name="Ruotolo R."/>
            <person name="Splivallo R."/>
            <person name="Stocchi V."/>
            <person name="Tisserant E."/>
            <person name="Viscomi A.R."/>
            <person name="Zambonelli A."/>
            <person name="Zampieri E."/>
            <person name="Henrissat B."/>
            <person name="Lebrun M.H."/>
            <person name="Paolocci F."/>
            <person name="Bonfante P."/>
            <person name="Ottonello S."/>
            <person name="Wincker P."/>
        </authorList>
    </citation>
    <scope>NUCLEOTIDE SEQUENCE [LARGE SCALE GENOMIC DNA]</scope>
    <source>
        <strain evidence="2 3">Mel28</strain>
    </source>
</reference>
<gene>
    <name evidence="2" type="ORF">GSTUM_00004534001</name>
</gene>
<feature type="region of interest" description="Disordered" evidence="1">
    <location>
        <begin position="87"/>
        <end position="137"/>
    </location>
</feature>
<sequence>MSTPPSISLTPAITTTATTTPPPPLPDDTDSDLATPPSTPPPPPLSSASTSSSSTATTASSPNPVFAPRPLRLPQFRHPRPLLLLDQFPLPLPRTPSPLTPPAPPACIPSSSSSSPKLARSFLASSPSPPAVGGGGELGRDVLEELFKIIRSVPGSPPAGAGPGAVGLQVHRRQGSAGGRGSPAAAAGGRECGFPSSPVSRTTMRNPIIFNSQFDGEST</sequence>
<evidence type="ECO:0000313" key="3">
    <source>
        <dbReference type="Proteomes" id="UP000006911"/>
    </source>
</evidence>
<dbReference type="RefSeq" id="XP_002836109.1">
    <property type="nucleotide sequence ID" value="XM_002836063.1"/>
</dbReference>
<dbReference type="EMBL" id="FN430020">
    <property type="protein sequence ID" value="CAZ80300.1"/>
    <property type="molecule type" value="Genomic_DNA"/>
</dbReference>
<feature type="region of interest" description="Disordered" evidence="1">
    <location>
        <begin position="1"/>
        <end position="73"/>
    </location>
</feature>
<dbReference type="KEGG" id="tml:GSTUM_00004534001"/>
<feature type="region of interest" description="Disordered" evidence="1">
    <location>
        <begin position="172"/>
        <end position="219"/>
    </location>
</feature>
<dbReference type="InParanoid" id="D5G707"/>
<feature type="compositionally biased region" description="Low complexity" evidence="1">
    <location>
        <begin position="1"/>
        <end position="19"/>
    </location>
</feature>
<feature type="compositionally biased region" description="Pro residues" evidence="1">
    <location>
        <begin position="90"/>
        <end position="107"/>
    </location>
</feature>
<proteinExistence type="predicted"/>
<feature type="compositionally biased region" description="Low complexity" evidence="1">
    <location>
        <begin position="108"/>
        <end position="126"/>
    </location>
</feature>